<comment type="caution">
    <text evidence="1">The sequence shown here is derived from an EMBL/GenBank/DDBJ whole genome shotgun (WGS) entry which is preliminary data.</text>
</comment>
<evidence type="ECO:0000313" key="2">
    <source>
        <dbReference type="Proteomes" id="UP001165302"/>
    </source>
</evidence>
<dbReference type="Proteomes" id="UP001165302">
    <property type="component" value="Unassembled WGS sequence"/>
</dbReference>
<organism evidence="1 2">
    <name type="scientific">Sphingobacterium bovistauri</name>
    <dbReference type="NCBI Taxonomy" id="2781959"/>
    <lineage>
        <taxon>Bacteria</taxon>
        <taxon>Pseudomonadati</taxon>
        <taxon>Bacteroidota</taxon>
        <taxon>Sphingobacteriia</taxon>
        <taxon>Sphingobacteriales</taxon>
        <taxon>Sphingobacteriaceae</taxon>
        <taxon>Sphingobacterium</taxon>
    </lineage>
</organism>
<gene>
    <name evidence="1" type="ORF">IPZ78_13295</name>
</gene>
<sequence length="290" mass="34486">MNPLHVESIYEGMLNELRRVNNFSLSTVIDFSSSISIILKTLDELQKLVIANPFIDDETEIYFFKYIKPKFHSWQVYIIELHHVISMIPISTDQVIKKYYLHELKVINRFFKRYALYYQYYLADDNSKDADYFLSRNLKDLPPELKLTNKQDNYTSSLDLLFAKFKAYEMLRDCFVGKIKKLDKKKDLDALESELIKQRRWWSGNKIELVELAYGLYHSKRINGGKAELGEIISWLENSLNIDLGQSYRMYIDISRRKLVSHTKFLDEMQFTLVNHIQNGFGNKHHRKNQ</sequence>
<name>A0ABS7Z7F7_9SPHI</name>
<dbReference type="InterPro" id="IPR018534">
    <property type="entry name" value="Tet_reg_excision_RteC"/>
</dbReference>
<dbReference type="Pfam" id="PF09357">
    <property type="entry name" value="RteC"/>
    <property type="match status" value="1"/>
</dbReference>
<keyword evidence="2" id="KW-1185">Reference proteome</keyword>
<dbReference type="EMBL" id="JADEYP010000027">
    <property type="protein sequence ID" value="MCA5006126.1"/>
    <property type="molecule type" value="Genomic_DNA"/>
</dbReference>
<protein>
    <submittedName>
        <fullName evidence="1">RteC domain-containing protein</fullName>
    </submittedName>
</protein>
<accession>A0ABS7Z7F7</accession>
<dbReference type="RefSeq" id="WP_225554486.1">
    <property type="nucleotide sequence ID" value="NZ_JADEYP010000027.1"/>
</dbReference>
<evidence type="ECO:0000313" key="1">
    <source>
        <dbReference type="EMBL" id="MCA5006126.1"/>
    </source>
</evidence>
<proteinExistence type="predicted"/>
<reference evidence="1" key="1">
    <citation type="submission" date="2020-10" db="EMBL/GenBank/DDBJ databases">
        <authorList>
            <person name="Lu T."/>
            <person name="Wang Q."/>
            <person name="Han X."/>
        </authorList>
    </citation>
    <scope>NUCLEOTIDE SEQUENCE</scope>
    <source>
        <strain evidence="1">WQ 366</strain>
    </source>
</reference>